<dbReference type="OrthoDB" id="3785918at2759"/>
<feature type="compositionally biased region" description="Polar residues" evidence="1">
    <location>
        <begin position="1"/>
        <end position="10"/>
    </location>
</feature>
<evidence type="ECO:0000256" key="1">
    <source>
        <dbReference type="SAM" id="MobiDB-lite"/>
    </source>
</evidence>
<sequence length="466" mass="51060">MPTSRSTQDGSGKPPLPSFTFPLPPPDDGLGKLLDDDVGIYSDVTMPPEPIQDNNLAQEPTLPSDASKIHWDSENSTETNFQLVETIGTPLRRTLSADDALTQHASLVEALNALDLHNQATMRPSRSLSQSGPVTGTVQWLKETDVPKIPLHDLPGPSKPAIVPGGQTQPSPPIQADISRASQPETQDTDRPPPSPSSSSAAILQHAQSLTPVPRFHFLLHHTERLCQLHTHATIPSNIFNRESLPPSQSPPDLTPTRFASSLSAAQDASHTAQPAGPAYDDLRVFSALWQTTIALLDNILSAHAVLSLEAFGWGVYGLSSGLIETDALVLNHKARLHTALSSLPYLTGRKRARKDDSGVMVGYLKDSMVVRLSEDGRVHSLTSARRSVHVCAWLLVQGMRKEGWDGVRWGHGVRVCEGWMKLLGWEDEKPDDPFMRDDGIEEEPRQEIETSPERARSHRRSFSLM</sequence>
<evidence type="ECO:0000313" key="3">
    <source>
        <dbReference type="Proteomes" id="UP000799778"/>
    </source>
</evidence>
<dbReference type="AlphaFoldDB" id="A0A6A5Y854"/>
<proteinExistence type="predicted"/>
<feature type="compositionally biased region" description="Pro residues" evidence="1">
    <location>
        <begin position="14"/>
        <end position="27"/>
    </location>
</feature>
<evidence type="ECO:0000313" key="2">
    <source>
        <dbReference type="EMBL" id="KAF2020931.1"/>
    </source>
</evidence>
<dbReference type="GeneID" id="54288138"/>
<organism evidence="2 3">
    <name type="scientific">Aaosphaeria arxii CBS 175.79</name>
    <dbReference type="NCBI Taxonomy" id="1450172"/>
    <lineage>
        <taxon>Eukaryota</taxon>
        <taxon>Fungi</taxon>
        <taxon>Dikarya</taxon>
        <taxon>Ascomycota</taxon>
        <taxon>Pezizomycotina</taxon>
        <taxon>Dothideomycetes</taxon>
        <taxon>Pleosporomycetidae</taxon>
        <taxon>Pleosporales</taxon>
        <taxon>Pleosporales incertae sedis</taxon>
        <taxon>Aaosphaeria</taxon>
    </lineage>
</organism>
<feature type="compositionally biased region" description="Polar residues" evidence="1">
    <location>
        <begin position="258"/>
        <end position="273"/>
    </location>
</feature>
<feature type="region of interest" description="Disordered" evidence="1">
    <location>
        <begin position="148"/>
        <end position="203"/>
    </location>
</feature>
<dbReference type="EMBL" id="ML978066">
    <property type="protein sequence ID" value="KAF2020931.1"/>
    <property type="molecule type" value="Genomic_DNA"/>
</dbReference>
<name>A0A6A5Y854_9PLEO</name>
<accession>A0A6A5Y854</accession>
<reference evidence="2" key="1">
    <citation type="journal article" date="2020" name="Stud. Mycol.">
        <title>101 Dothideomycetes genomes: a test case for predicting lifestyles and emergence of pathogens.</title>
        <authorList>
            <person name="Haridas S."/>
            <person name="Albert R."/>
            <person name="Binder M."/>
            <person name="Bloem J."/>
            <person name="Labutti K."/>
            <person name="Salamov A."/>
            <person name="Andreopoulos B."/>
            <person name="Baker S."/>
            <person name="Barry K."/>
            <person name="Bills G."/>
            <person name="Bluhm B."/>
            <person name="Cannon C."/>
            <person name="Castanera R."/>
            <person name="Culley D."/>
            <person name="Daum C."/>
            <person name="Ezra D."/>
            <person name="Gonzalez J."/>
            <person name="Henrissat B."/>
            <person name="Kuo A."/>
            <person name="Liang C."/>
            <person name="Lipzen A."/>
            <person name="Lutzoni F."/>
            <person name="Magnuson J."/>
            <person name="Mondo S."/>
            <person name="Nolan M."/>
            <person name="Ohm R."/>
            <person name="Pangilinan J."/>
            <person name="Park H.-J."/>
            <person name="Ramirez L."/>
            <person name="Alfaro M."/>
            <person name="Sun H."/>
            <person name="Tritt A."/>
            <person name="Yoshinaga Y."/>
            <person name="Zwiers L.-H."/>
            <person name="Turgeon B."/>
            <person name="Goodwin S."/>
            <person name="Spatafora J."/>
            <person name="Crous P."/>
            <person name="Grigoriev I."/>
        </authorList>
    </citation>
    <scope>NUCLEOTIDE SEQUENCE</scope>
    <source>
        <strain evidence="2">CBS 175.79</strain>
    </source>
</reference>
<feature type="compositionally biased region" description="Basic and acidic residues" evidence="1">
    <location>
        <begin position="430"/>
        <end position="456"/>
    </location>
</feature>
<gene>
    <name evidence="2" type="ORF">BU24DRAFT_446054</name>
</gene>
<dbReference type="Proteomes" id="UP000799778">
    <property type="component" value="Unassembled WGS sequence"/>
</dbReference>
<keyword evidence="3" id="KW-1185">Reference proteome</keyword>
<feature type="compositionally biased region" description="Basic residues" evidence="1">
    <location>
        <begin position="457"/>
        <end position="466"/>
    </location>
</feature>
<feature type="region of interest" description="Disordered" evidence="1">
    <location>
        <begin position="1"/>
        <end position="76"/>
    </location>
</feature>
<feature type="region of interest" description="Disordered" evidence="1">
    <location>
        <begin position="430"/>
        <end position="466"/>
    </location>
</feature>
<feature type="region of interest" description="Disordered" evidence="1">
    <location>
        <begin position="240"/>
        <end position="276"/>
    </location>
</feature>
<dbReference type="RefSeq" id="XP_033389270.1">
    <property type="nucleotide sequence ID" value="XM_033530741.1"/>
</dbReference>
<protein>
    <submittedName>
        <fullName evidence="2">Uncharacterized protein</fullName>
    </submittedName>
</protein>